<dbReference type="InterPro" id="IPR013320">
    <property type="entry name" value="ConA-like_dom_sf"/>
</dbReference>
<dbReference type="SUPFAM" id="SSF49899">
    <property type="entry name" value="Concanavalin A-like lectins/glucanases"/>
    <property type="match status" value="1"/>
</dbReference>
<dbReference type="Gene3D" id="2.60.120.200">
    <property type="match status" value="1"/>
</dbReference>
<dbReference type="EMBL" id="WXEX01000002">
    <property type="protein sequence ID" value="MZP41904.1"/>
    <property type="molecule type" value="Genomic_DNA"/>
</dbReference>
<keyword evidence="2" id="KW-1185">Reference proteome</keyword>
<name>A0A845L9H1_HELGE</name>
<comment type="caution">
    <text evidence="1">The sequence shown here is derived from an EMBL/GenBank/DDBJ whole genome shotgun (WGS) entry which is preliminary data.</text>
</comment>
<protein>
    <submittedName>
        <fullName evidence="1">Uncharacterized protein</fullName>
    </submittedName>
</protein>
<evidence type="ECO:0000313" key="1">
    <source>
        <dbReference type="EMBL" id="MZP41904.1"/>
    </source>
</evidence>
<reference evidence="1 2" key="1">
    <citation type="submission" date="2020-01" db="EMBL/GenBank/DDBJ databases">
        <title>Whole genome sequence of Heliobacterium gestii DSM 11169.</title>
        <authorList>
            <person name="Kyndt J.A."/>
            <person name="Meyer T.E."/>
        </authorList>
    </citation>
    <scope>NUCLEOTIDE SEQUENCE [LARGE SCALE GENOMIC DNA]</scope>
    <source>
        <strain evidence="1 2">DSM 11169</strain>
    </source>
</reference>
<evidence type="ECO:0000313" key="2">
    <source>
        <dbReference type="Proteomes" id="UP000471031"/>
    </source>
</evidence>
<accession>A0A845L9H1</accession>
<proteinExistence type="predicted"/>
<sequence>MVETVKNTIPRFSALGQIGLRFQGKSVVVIPHHDDFNFGVDDFSLDFWFRATPGATNRISSILEKRGADTPYPIAVRYREGEGGGVIVVSRLDDSGINPQAISSVIKDRTLHHIAVVRRTGSDGAAKLLLYLDGKKCDEVTDNTKGKTKNTAPLLVGQDGQGAKDKNEAFTGVIRQLRIWKGTLSLAMILNYMRDGIDGKLTLIDAATKEKAELRGNWLLSEGYGTIAFNRARRCEEENQYPDDGLLGGRGSDETPLWVACSMPQVAFKDNDLGEYREVVE</sequence>
<dbReference type="RefSeq" id="WP_161260498.1">
    <property type="nucleotide sequence ID" value="NZ_JAFBDC010000002.1"/>
</dbReference>
<gene>
    <name evidence="1" type="ORF">GTO89_02505</name>
</gene>
<dbReference type="OrthoDB" id="6636047at2"/>
<dbReference type="AlphaFoldDB" id="A0A845L9H1"/>
<dbReference type="Proteomes" id="UP000471031">
    <property type="component" value="Unassembled WGS sequence"/>
</dbReference>
<dbReference type="Pfam" id="PF13385">
    <property type="entry name" value="Laminin_G_3"/>
    <property type="match status" value="1"/>
</dbReference>
<organism evidence="1 2">
    <name type="scientific">Heliomicrobium gestii</name>
    <name type="common">Heliobacterium gestii</name>
    <dbReference type="NCBI Taxonomy" id="2699"/>
    <lineage>
        <taxon>Bacteria</taxon>
        <taxon>Bacillati</taxon>
        <taxon>Bacillota</taxon>
        <taxon>Clostridia</taxon>
        <taxon>Eubacteriales</taxon>
        <taxon>Heliobacteriaceae</taxon>
        <taxon>Heliomicrobium</taxon>
    </lineage>
</organism>